<dbReference type="GO" id="GO:0000287">
    <property type="term" value="F:magnesium ion binding"/>
    <property type="evidence" value="ECO:0007669"/>
    <property type="project" value="InterPro"/>
</dbReference>
<protein>
    <submittedName>
        <fullName evidence="1">RusA family crossover junction endodeoxyribonuclease</fullName>
    </submittedName>
</protein>
<proteinExistence type="predicted"/>
<dbReference type="RefSeq" id="WP_131603564.1">
    <property type="nucleotide sequence ID" value="NZ_SJLU01000039.1"/>
</dbReference>
<dbReference type="Proteomes" id="UP000291866">
    <property type="component" value="Unassembled WGS sequence"/>
</dbReference>
<reference evidence="1 2" key="1">
    <citation type="submission" date="2019-02" db="EMBL/GenBank/DDBJ databases">
        <title>The competitiveness to form nodules shapes the capacities of Rhizobium leguminosarum sv viciae communities to promote symbiosis with specific hosts.</title>
        <authorList>
            <person name="Boivin S."/>
            <person name="Lepetit M."/>
        </authorList>
    </citation>
    <scope>NUCLEOTIDE SEQUENCE [LARGE SCALE GENOMIC DNA]</scope>
    <source>
        <strain evidence="1 2">SPF4F3</strain>
    </source>
</reference>
<dbReference type="GO" id="GO:0006281">
    <property type="term" value="P:DNA repair"/>
    <property type="evidence" value="ECO:0007669"/>
    <property type="project" value="InterPro"/>
</dbReference>
<dbReference type="Gene3D" id="3.30.1330.70">
    <property type="entry name" value="Holliday junction resolvase RusA"/>
    <property type="match status" value="1"/>
</dbReference>
<dbReference type="SUPFAM" id="SSF103084">
    <property type="entry name" value="Holliday junction resolvase RusA"/>
    <property type="match status" value="1"/>
</dbReference>
<sequence length="296" mass="33633">MDDERNNAAKPDPQETLRNEAFSFDDQLEMERKGAMAGINPMFGEWQHHFAFAPVPYGNGAIRRGEFRAAIQANLTNQWLYANEISLEINLHVDVQNTLETDQTADLDNYAKAILDGLKGPNGIMIDDTQVQSLAISWIDGYGAASFTVAAKSSPDDFVLKPQEFYEMPDGLWYPHGRVLWTDGHAESISDFNHYAGLSIIELMSSTQRRVRVEARKAGVTRLRAHQIGRYVSTSARGFHRSRIEGDFLMHPRREWQTERANWSKSNAGEFQRVEELLDKMRKSHELMIAALTSRS</sequence>
<dbReference type="EMBL" id="SJLU01000039">
    <property type="protein sequence ID" value="TBX84890.1"/>
    <property type="molecule type" value="Genomic_DNA"/>
</dbReference>
<dbReference type="InterPro" id="IPR036614">
    <property type="entry name" value="RusA-like_sf"/>
</dbReference>
<dbReference type="GO" id="GO:0006310">
    <property type="term" value="P:DNA recombination"/>
    <property type="evidence" value="ECO:0007669"/>
    <property type="project" value="InterPro"/>
</dbReference>
<dbReference type="InterPro" id="IPR008822">
    <property type="entry name" value="Endonuclease_RusA-like"/>
</dbReference>
<dbReference type="Pfam" id="PF05866">
    <property type="entry name" value="RusA"/>
    <property type="match status" value="1"/>
</dbReference>
<dbReference type="AlphaFoldDB" id="A0A8G2IQK5"/>
<gene>
    <name evidence="1" type="ORF">E0H31_36190</name>
</gene>
<evidence type="ECO:0000313" key="1">
    <source>
        <dbReference type="EMBL" id="TBX84890.1"/>
    </source>
</evidence>
<organism evidence="1 2">
    <name type="scientific">Rhizobium leguminosarum bv. viciae</name>
    <dbReference type="NCBI Taxonomy" id="387"/>
    <lineage>
        <taxon>Bacteria</taxon>
        <taxon>Pseudomonadati</taxon>
        <taxon>Pseudomonadota</taxon>
        <taxon>Alphaproteobacteria</taxon>
        <taxon>Hyphomicrobiales</taxon>
        <taxon>Rhizobiaceae</taxon>
        <taxon>Rhizobium/Agrobacterium group</taxon>
        <taxon>Rhizobium</taxon>
    </lineage>
</organism>
<name>A0A8G2IQK5_RHILV</name>
<comment type="caution">
    <text evidence="1">The sequence shown here is derived from an EMBL/GenBank/DDBJ whole genome shotgun (WGS) entry which is preliminary data.</text>
</comment>
<accession>A0A8G2IQK5</accession>
<evidence type="ECO:0000313" key="2">
    <source>
        <dbReference type="Proteomes" id="UP000291866"/>
    </source>
</evidence>